<dbReference type="InterPro" id="IPR003754">
    <property type="entry name" value="4pyrrol_synth_uPrphyn_synth"/>
</dbReference>
<dbReference type="EMBL" id="LYXE01000089">
    <property type="protein sequence ID" value="PDV98927.1"/>
    <property type="molecule type" value="Genomic_DNA"/>
</dbReference>
<dbReference type="InterPro" id="IPR036108">
    <property type="entry name" value="4pyrrol_syn_uPrphyn_synt_sf"/>
</dbReference>
<dbReference type="Gene3D" id="3.40.50.10090">
    <property type="match status" value="2"/>
</dbReference>
<dbReference type="RefSeq" id="WP_097652946.1">
    <property type="nucleotide sequence ID" value="NZ_LYXE01000089.1"/>
</dbReference>
<evidence type="ECO:0000313" key="2">
    <source>
        <dbReference type="EMBL" id="PDV98927.1"/>
    </source>
</evidence>
<dbReference type="CDD" id="cd06578">
    <property type="entry name" value="HemD"/>
    <property type="match status" value="1"/>
</dbReference>
<dbReference type="Proteomes" id="UP000220922">
    <property type="component" value="Unassembled WGS sequence"/>
</dbReference>
<dbReference type="GO" id="GO:0006780">
    <property type="term" value="P:uroporphyrinogen III biosynthetic process"/>
    <property type="evidence" value="ECO:0007669"/>
    <property type="project" value="InterPro"/>
</dbReference>
<dbReference type="PANTHER" id="PTHR40082">
    <property type="entry name" value="BLR5956 PROTEIN"/>
    <property type="match status" value="1"/>
</dbReference>
<accession>A0A2H3KNH0</accession>
<gene>
    <name evidence="2" type="ORF">A9Q02_14435</name>
</gene>
<name>A0A2H3KNH0_9CHLR</name>
<dbReference type="InterPro" id="IPR039793">
    <property type="entry name" value="UROS/Hem4"/>
</dbReference>
<protein>
    <recommendedName>
        <fullName evidence="1">Tetrapyrrole biosynthesis uroporphyrinogen III synthase domain-containing protein</fullName>
    </recommendedName>
</protein>
<dbReference type="Pfam" id="PF02602">
    <property type="entry name" value="HEM4"/>
    <property type="match status" value="1"/>
</dbReference>
<reference evidence="2 3" key="1">
    <citation type="submission" date="2016-05" db="EMBL/GenBank/DDBJ databases">
        <authorList>
            <person name="Lavstsen T."/>
            <person name="Jespersen J.S."/>
        </authorList>
    </citation>
    <scope>NUCLEOTIDE SEQUENCE [LARGE SCALE GENOMIC DNA]</scope>
    <source>
        <strain evidence="2 3">B7-9</strain>
    </source>
</reference>
<dbReference type="OrthoDB" id="9815856at2"/>
<dbReference type="GO" id="GO:0004852">
    <property type="term" value="F:uroporphyrinogen-III synthase activity"/>
    <property type="evidence" value="ECO:0007669"/>
    <property type="project" value="InterPro"/>
</dbReference>
<dbReference type="PANTHER" id="PTHR40082:SF1">
    <property type="entry name" value="BLR5956 PROTEIN"/>
    <property type="match status" value="1"/>
</dbReference>
<sequence>MSVAQELPLDGVRVLVTRAAERSDGLVQRLHNLGAIPLVRPTIAYGPPAEPALLAEALTRLAAGAYHWLLLTSVTTVEAVACGLGDQVGQLRTQPLLQIGAVGPATAEACQRLLGVTPAAMPERFLGEELAGVMGELVGRHVLLPNADLSRPVLEERLRAAGAIVDRVIAYRTVPAPGGEELAAMLAAGELDVILFTSGSTARYFVQQIGVHGLDAARHTTIICIGPATADVCRELTLLPAAVADPYTEEGLIAALLDIKS</sequence>
<evidence type="ECO:0000313" key="3">
    <source>
        <dbReference type="Proteomes" id="UP000220922"/>
    </source>
</evidence>
<proteinExistence type="predicted"/>
<comment type="caution">
    <text evidence="2">The sequence shown here is derived from an EMBL/GenBank/DDBJ whole genome shotgun (WGS) entry which is preliminary data.</text>
</comment>
<dbReference type="SUPFAM" id="SSF69618">
    <property type="entry name" value="HemD-like"/>
    <property type="match status" value="1"/>
</dbReference>
<evidence type="ECO:0000259" key="1">
    <source>
        <dbReference type="Pfam" id="PF02602"/>
    </source>
</evidence>
<dbReference type="AlphaFoldDB" id="A0A2H3KNH0"/>
<organism evidence="2 3">
    <name type="scientific">Candidatus Chloroploca asiatica</name>
    <dbReference type="NCBI Taxonomy" id="1506545"/>
    <lineage>
        <taxon>Bacteria</taxon>
        <taxon>Bacillati</taxon>
        <taxon>Chloroflexota</taxon>
        <taxon>Chloroflexia</taxon>
        <taxon>Chloroflexales</taxon>
        <taxon>Chloroflexineae</taxon>
        <taxon>Oscillochloridaceae</taxon>
        <taxon>Candidatus Chloroploca</taxon>
    </lineage>
</organism>
<keyword evidence="3" id="KW-1185">Reference proteome</keyword>
<feature type="domain" description="Tetrapyrrole biosynthesis uroporphyrinogen III synthase" evidence="1">
    <location>
        <begin position="26"/>
        <end position="254"/>
    </location>
</feature>